<evidence type="ECO:0000256" key="2">
    <source>
        <dbReference type="ARBA" id="ARBA00006692"/>
    </source>
</evidence>
<dbReference type="Gene3D" id="2.30.29.30">
    <property type="entry name" value="Pleckstrin-homology domain (PH domain)/Phosphotyrosine-binding domain (PTB)"/>
    <property type="match status" value="1"/>
</dbReference>
<feature type="domain" description="Ig-like" evidence="13">
    <location>
        <begin position="2006"/>
        <end position="2095"/>
    </location>
</feature>
<evidence type="ECO:0000259" key="12">
    <source>
        <dbReference type="PROSITE" id="PS50011"/>
    </source>
</evidence>
<feature type="domain" description="Ig-like" evidence="13">
    <location>
        <begin position="3063"/>
        <end position="3150"/>
    </location>
</feature>
<keyword evidence="14" id="KW-1185">Reference proteome</keyword>
<dbReference type="Proteomes" id="UP000694865">
    <property type="component" value="Unplaced"/>
</dbReference>
<dbReference type="PROSITE" id="PS50010">
    <property type="entry name" value="DH_2"/>
    <property type="match status" value="1"/>
</dbReference>
<dbReference type="Gene3D" id="1.10.510.10">
    <property type="entry name" value="Transferase(Phosphotransferase) domain 1"/>
    <property type="match status" value="1"/>
</dbReference>
<evidence type="ECO:0000256" key="5">
    <source>
        <dbReference type="ARBA" id="ARBA00022658"/>
    </source>
</evidence>
<proteinExistence type="inferred from homology"/>
<dbReference type="Pfam" id="PF00621">
    <property type="entry name" value="RhoGEF"/>
    <property type="match status" value="1"/>
</dbReference>
<evidence type="ECO:0000256" key="8">
    <source>
        <dbReference type="SAM" id="MobiDB-lite"/>
    </source>
</evidence>
<dbReference type="InterPro" id="IPR003598">
    <property type="entry name" value="Ig_sub2"/>
</dbReference>
<dbReference type="InterPro" id="IPR001452">
    <property type="entry name" value="SH3_domain"/>
</dbReference>
<evidence type="ECO:0000256" key="7">
    <source>
        <dbReference type="PROSITE-ProRule" id="PRU00192"/>
    </source>
</evidence>
<dbReference type="InterPro" id="IPR055251">
    <property type="entry name" value="SOS1_NGEF_PH"/>
</dbReference>
<dbReference type="SUPFAM" id="SSF50044">
    <property type="entry name" value="SH3-domain"/>
    <property type="match status" value="2"/>
</dbReference>
<keyword evidence="5" id="KW-0344">Guanine-nucleotide releasing factor</keyword>
<sequence>MPRRSNAYTQYRQYEQNKSKISIQSYTYFIQAGKSDNTEPEQQSLGNAVPVFTQQLVDLDVSEGDQVELVCRICGNSDINWYHNGNMITSKNTQYKILQRGDQCVLHIDSATGEHDGEYMCEASNENGETVCYAELTVDFKEPRDIISELVKHKPLVSEQRKQPVFSQLLSDCNVITGGRAVFECQVRGKPKPSIYWYRNDHLLKESEKITIDENENGLCRLIVADVCEEDAAEYTCEAVNEDGDAVCYAQLKLQPTVPLDMDDWSPLPCKGIFIDIQLNQSTDAISDICIEKPRYQPITVSTKHNHLDFGKLSQSSDSVTDTCMETPRKQPVTKHTHQNHLNFGTLSHSTDNCVGVPRKQPITMPTNHNHLEISKLCQSTGYITDIYIEKPSKQPITVPTYHNHLDFGKLSQSTESVTSICIEKHTKQSLTTCTDHNHLDIGKHGQSTGSVTDIYTEKPRKHLETMHTNHNHLDFGKLSQSTDFITTICIEKPRKQPVTMHTQHNHLDIGKLSQSTDSVTDIYREKAGKLPIKMFTNHNHHDIGKPDSAKDTCIEQPRKHPITVATIPNHLDCGELLVNGTHMIRDGESFHNNHQETNHCMHISAEVDANTNHLKSINHHHISSPNYATLFKSDCEYMSHKPCDTNIELSFKPYHSELTISEVTVAHPRHVNVELEPIFNSKFHIDFNTEETEKLRKKDVFDQFKKAGKDKSLFTERSPPVEEVKKKAPKKIQHAQERTIEFQEAISENLENQFEKTEQLKTKSTKSKGKDSSSTDFKTRASKPAVYTPEMTILQPTEITTDIKTKEPIGVKSGRRFVGDELTLVTPIETVKIASISYPSRREVLPFQFVAEEKSVVMPTETTEGLFTSFHRPQKLQLSEYPGQQFVTARAKEEKPQILETKQQKLFHADTEQTKIHIEEVEERESRVPKSQYITAVPTNVQELGIITPLESTDEITCQVLPSMKHRASVQHEAEELAFVAPAEETEQFFETPIGSQQTSIEAHKAEELEILEPAELILGLQPGPTARKASAQFTAEELEVAELTEVSAHLTSKRPEAQEHARVKAEEFDIVETTEVAKELPTSLSSKQEKAKLTIGSESVERLSTDESKPMRRMSSVAAEEIVVTASSEFAENISIELPLHKIKDQHVTAEPVMMAAPIEMVGSQSSAHMEKEIAKKHKSVMADERAVVTPVEFVEGMEKQKSTSLEHLKMQAEELVVVAPTEITEDISLTSEAQKIKPKAEPRQSVQLEVAALSEFVESLPTAELSESAHPQKTDFCQELELTIPSEEAESITVASGEKQKRGSLKSIPSELGLIVPTEVTESVCYDQKPEAAKVRQSATGDELTIVTPFETVEGISVSQELGQACAHQTLTSEYKLTVPSEVAELQDGALPGTMKVRQAVTGQELVVVIPSESAADMGISVESKKLTPAEATPAEMKLVTPSEYVEGIHDAKHQATKLQKTETSKELVVVTPSEVTRDIQISGAETEKVESSETTSEELSLVMSSETAEGLQTELNTTKAGAQQHGEEMLLVIPIEMSSIKAPPYVEQIEAVQRDDEEVFEMAAPLPRVIVYEGKRTPSEEIAVEQLSVQSSVVPEVHVEDVSKSLEFEVDLEDPEVEKAVVKIQSAFRGFNVRAKSIQAPKFTRQLSDHEIIEGTTIQLECHVQGIPTPDIEWMKNGVAITESNKHYVFAEDKEKCVLVIHNVTGEDDGTYICKATNKAGTATTAAELVIEGSASSEYETAPSAEESVPSQDSSVEEYVRALSMPVPLVQIGVEEVTPPELTMKLQSLVVEKRKTAKFMCGVTGIPKPVVTWFFGGKKLINEGRYRIYRDVDIYTLEIADCNDDDIGEYIITASNAEGQVYCAGDLMVESSNTENRASYIPPTFVLPLNNVTVIEKNAARFDCQVAANPEPEIIWFHNGIGIHEGDNYIMETTDEGVCSLIVVSANKTHAGEYSCFASNTAGRSSCSCMLTVQGSKETSTKERDTETSETPGRLVPEQVPPEFTEKPKKESRVIVGKTARISCTVKGSPRPSVVWFKNGNPLRLDSHYQLHLIGSTRTLLIPKTIYKDAGEYTCAATNASGAVYCSTVLYIEDPESTSSTDEGDFSLSETELGPPCEPLATIAELSEEQSGDEFIRPIVLPVVRSSSEDAVKEQLLVKLEELVAERGVQISEEIIEPAIPSPAAIPCKIQEHSLPTVISTVPTVVPISPTLGPALPDESPQAPAIPTLALPDQAPKFIKTIESIEVSQGNPARFESMISGTPDTQVQWFRNQDELEHNGHYEIDKPEGRFVLIVNNVNSDDEGRYFCKATNSHGQASCSAVLRVEGMSSSATDSEHSTTTSDARTSDDDKDKRVKLKSIPIIQEEQFGVYKVTSEYMDESGRLKLKPGDMVEVLDSAVPDRWFVRHKKELKMIGYIPSSLLQKQPIMEKSATEILQEKLAEVGDDVPASPEALEKPKAPFRRASFNRESGSDSSEAEDSKISPESFDIYMAVADYTPDTAETEDIPLVEGQYVDVLDSNSATKWLVRTKPTKLHAPKQGWVRASYLEKKTHKQYERKERPKSREIPDFEVELEFSRMERVDSKELEAIKKRGYVLEELLATERQFVKDLQFAADNYSKAVDSPSFPSSLQGKKESLFMNIEEILDFHRDYFVHELENCNNDAASVGRTFIKWQHKFEMYVQYCKNKQKSEALLSSQVAKNFFEDIGRALGGDKQLSLSDYLIKPVQRITKYQLLLKEIVKYTARAKQDCADLELALNVMMQVPKRANDLMHISLIEGYQGNLDDLGRLLRMDQFIVWDGRPKGKGSKGKDRQLFLFHDLIIFTKIKKESKVESPGYICKNHMMLPGIGMTDEMSDDRRFELWYGKPTSSSLVTLQAKTIYVKQAWVKEIRDILSKTQQELLDIKASAERKYGKSTDSVSSGSEASFTGKPSPIPLRKFAALLGRSESTSSVATTLATSSPPPSSPPSNVQSPGFPAPPVETITVGDAYEVTSEVIAEGGDEVVLSKGEVVKVIARGGSNMYKIMTRPTDNLPNGQQGYVSDRYLCVIKPEPKPVIEQPKLTEKPKSCTVMAGQEAKFSCKYKGFPKPEIEWFIQESVLLENRMEISSIDGSSILTVYDVKVEDAGKYKCVVENSAGCATGAANLHVQAPPTFIKPLSNLTGTEGVTVQLKCVLIASPEPDITWYKDGNVIIEGDKYVAEFDSEGVATLTITDVQVYDYGEYTCKAANLIAEASTSAKLSELQEPVFQFPAEEEHVLDVNDFYDIKHQLARGQFCKVHLCTDSISQSEFVAKFISYDDVKKEDACRELQIMKNLLHPSLVHHYESFESMHEMVIVMEYVPYGLLFEQVISEDMDLCEKQCAFYIKQICRAVDYMHYQKIVHLDIQPENLICSEPLIVKLIDFGNSRYIGDSFTELKVSPQFISPEVASCNNITPKADFWSIGVIAYALLSGISPFQGKTVRETFENVLAARWNFDEAFEELSTSCKDFISHLLCADPSKRSNGAKCLRHPWLSSRNEEITIHLLDRDRLKQFVERRLKVE</sequence>
<dbReference type="Pfam" id="PF07679">
    <property type="entry name" value="I-set"/>
    <property type="match status" value="9"/>
</dbReference>
<dbReference type="InterPro" id="IPR035899">
    <property type="entry name" value="DBL_dom_sf"/>
</dbReference>
<evidence type="ECO:0000259" key="13">
    <source>
        <dbReference type="PROSITE" id="PS50835"/>
    </source>
</evidence>
<dbReference type="InterPro" id="IPR003599">
    <property type="entry name" value="Ig_sub"/>
</dbReference>
<dbReference type="SMART" id="SM00325">
    <property type="entry name" value="RhoGEF"/>
    <property type="match status" value="1"/>
</dbReference>
<feature type="region of interest" description="Disordered" evidence="8">
    <location>
        <begin position="2447"/>
        <end position="2485"/>
    </location>
</feature>
<dbReference type="PROSITE" id="PS50003">
    <property type="entry name" value="PH_DOMAIN"/>
    <property type="match status" value="1"/>
</dbReference>
<evidence type="ECO:0000313" key="14">
    <source>
        <dbReference type="Proteomes" id="UP000694865"/>
    </source>
</evidence>
<feature type="domain" description="Protein kinase" evidence="12">
    <location>
        <begin position="3267"/>
        <end position="3516"/>
    </location>
</feature>
<feature type="domain" description="Ig-like" evidence="13">
    <location>
        <begin position="3154"/>
        <end position="3244"/>
    </location>
</feature>
<evidence type="ECO:0000256" key="4">
    <source>
        <dbReference type="ARBA" id="ARBA00022490"/>
    </source>
</evidence>
<feature type="region of interest" description="Disordered" evidence="8">
    <location>
        <begin position="2954"/>
        <end position="2982"/>
    </location>
</feature>
<evidence type="ECO:0000256" key="6">
    <source>
        <dbReference type="ARBA" id="ARBA00023319"/>
    </source>
</evidence>
<dbReference type="InterPro" id="IPR035526">
    <property type="entry name" value="Obscurin_SH3"/>
</dbReference>
<dbReference type="Pfam" id="PF00069">
    <property type="entry name" value="Pkinase"/>
    <property type="match status" value="1"/>
</dbReference>
<dbReference type="SUPFAM" id="SSF48065">
    <property type="entry name" value="DBL homology domain (DH-domain)"/>
    <property type="match status" value="1"/>
</dbReference>
<dbReference type="PROSITE" id="PS50011">
    <property type="entry name" value="PROTEIN_KINASE_DOM"/>
    <property type="match status" value="1"/>
</dbReference>
<name>A0ABM0MSL9_SACKO</name>
<dbReference type="PROSITE" id="PS50002">
    <property type="entry name" value="SH3"/>
    <property type="match status" value="3"/>
</dbReference>
<dbReference type="InterPro" id="IPR013098">
    <property type="entry name" value="Ig_I-set"/>
</dbReference>
<dbReference type="Pfam" id="PF22697">
    <property type="entry name" value="SOS1_NGEF_PH"/>
    <property type="match status" value="1"/>
</dbReference>
<dbReference type="PROSITE" id="PS50835">
    <property type="entry name" value="IG_LIKE"/>
    <property type="match status" value="9"/>
</dbReference>
<keyword evidence="4" id="KW-0963">Cytoplasm</keyword>
<dbReference type="Gene3D" id="1.20.900.10">
    <property type="entry name" value="Dbl homology (DH) domain"/>
    <property type="match status" value="1"/>
</dbReference>
<evidence type="ECO:0000313" key="15">
    <source>
        <dbReference type="RefSeq" id="XP_006823010.1"/>
    </source>
</evidence>
<feature type="region of interest" description="Disordered" evidence="8">
    <location>
        <begin position="1980"/>
        <end position="2003"/>
    </location>
</feature>
<feature type="domain" description="DH" evidence="11">
    <location>
        <begin position="2595"/>
        <end position="2774"/>
    </location>
</feature>
<evidence type="ECO:0000256" key="1">
    <source>
        <dbReference type="ARBA" id="ARBA00004496"/>
    </source>
</evidence>
<dbReference type="InterPro" id="IPR036179">
    <property type="entry name" value="Ig-like_dom_sf"/>
</dbReference>
<feature type="domain" description="SH3" evidence="9">
    <location>
        <begin position="2988"/>
        <end position="3054"/>
    </location>
</feature>
<dbReference type="GeneID" id="100378837"/>
<dbReference type="InterPro" id="IPR036028">
    <property type="entry name" value="SH3-like_dom_sf"/>
</dbReference>
<dbReference type="InterPro" id="IPR000719">
    <property type="entry name" value="Prot_kinase_dom"/>
</dbReference>
<dbReference type="SMART" id="SM00409">
    <property type="entry name" value="IG"/>
    <property type="match status" value="9"/>
</dbReference>
<feature type="domain" description="Ig-like" evidence="13">
    <location>
        <begin position="1645"/>
        <end position="1734"/>
    </location>
</feature>
<keyword evidence="3 7" id="KW-0728">SH3 domain</keyword>
<protein>
    <submittedName>
        <fullName evidence="15">Uncharacterized protein LOC100378837</fullName>
    </submittedName>
</protein>
<dbReference type="CDD" id="cd00160">
    <property type="entry name" value="RhoGEF"/>
    <property type="match status" value="1"/>
</dbReference>
<dbReference type="InterPro" id="IPR011993">
    <property type="entry name" value="PH-like_dom_sf"/>
</dbReference>
<feature type="domain" description="Ig-like" evidence="13">
    <location>
        <begin position="1784"/>
        <end position="1860"/>
    </location>
</feature>
<evidence type="ECO:0000259" key="11">
    <source>
        <dbReference type="PROSITE" id="PS50010"/>
    </source>
</evidence>
<dbReference type="PANTHER" id="PTHR47633:SF7">
    <property type="entry name" value="TITIN HOMOLOG"/>
    <property type="match status" value="1"/>
</dbReference>
<dbReference type="SUPFAM" id="SSF50729">
    <property type="entry name" value="PH domain-like"/>
    <property type="match status" value="1"/>
</dbReference>
<dbReference type="InterPro" id="IPR007110">
    <property type="entry name" value="Ig-like_dom"/>
</dbReference>
<feature type="domain" description="Ig-like" evidence="13">
    <location>
        <begin position="2240"/>
        <end position="2328"/>
    </location>
</feature>
<feature type="domain" description="SH3" evidence="9">
    <location>
        <begin position="2370"/>
        <end position="2431"/>
    </location>
</feature>
<feature type="domain" description="SH3" evidence="9">
    <location>
        <begin position="2489"/>
        <end position="2556"/>
    </location>
</feature>
<keyword evidence="6" id="KW-0393">Immunoglobulin domain</keyword>
<feature type="domain" description="Ig-like" evidence="13">
    <location>
        <begin position="1886"/>
        <end position="1976"/>
    </location>
</feature>
<feature type="region of interest" description="Disordered" evidence="8">
    <location>
        <begin position="2334"/>
        <end position="2357"/>
    </location>
</feature>
<dbReference type="PROSITE" id="PS50096">
    <property type="entry name" value="IQ"/>
    <property type="match status" value="1"/>
</dbReference>
<dbReference type="InterPro" id="IPR011009">
    <property type="entry name" value="Kinase-like_dom_sf"/>
</dbReference>
<dbReference type="SMART" id="SM00408">
    <property type="entry name" value="IGc2"/>
    <property type="match status" value="9"/>
</dbReference>
<dbReference type="Gene3D" id="2.30.30.40">
    <property type="entry name" value="SH3 Domains"/>
    <property type="match status" value="2"/>
</dbReference>
<dbReference type="SUPFAM" id="SSF56112">
    <property type="entry name" value="Protein kinase-like (PK-like)"/>
    <property type="match status" value="1"/>
</dbReference>
<dbReference type="SMART" id="SM00233">
    <property type="entry name" value="PH"/>
    <property type="match status" value="1"/>
</dbReference>
<dbReference type="InterPro" id="IPR013783">
    <property type="entry name" value="Ig-like_fold"/>
</dbReference>
<organism evidence="14 15">
    <name type="scientific">Saccoglossus kowalevskii</name>
    <name type="common">Acorn worm</name>
    <dbReference type="NCBI Taxonomy" id="10224"/>
    <lineage>
        <taxon>Eukaryota</taxon>
        <taxon>Metazoa</taxon>
        <taxon>Hemichordata</taxon>
        <taxon>Enteropneusta</taxon>
        <taxon>Harrimaniidae</taxon>
        <taxon>Saccoglossus</taxon>
    </lineage>
</organism>
<dbReference type="CDD" id="cd12025">
    <property type="entry name" value="SH3_Obscurin_like"/>
    <property type="match status" value="1"/>
</dbReference>
<dbReference type="PANTHER" id="PTHR47633">
    <property type="entry name" value="IMMUNOGLOBULIN"/>
    <property type="match status" value="1"/>
</dbReference>
<evidence type="ECO:0000256" key="3">
    <source>
        <dbReference type="ARBA" id="ARBA00022443"/>
    </source>
</evidence>
<feature type="compositionally biased region" description="Low complexity" evidence="8">
    <location>
        <begin position="2954"/>
        <end position="2963"/>
    </location>
</feature>
<dbReference type="RefSeq" id="XP_006823010.1">
    <property type="nucleotide sequence ID" value="XM_006822947.1"/>
</dbReference>
<feature type="domain" description="PH" evidence="10">
    <location>
        <begin position="2786"/>
        <end position="2899"/>
    </location>
</feature>
<dbReference type="Gene3D" id="2.60.40.10">
    <property type="entry name" value="Immunoglobulins"/>
    <property type="match status" value="9"/>
</dbReference>
<dbReference type="PROSITE" id="PS00741">
    <property type="entry name" value="DH_1"/>
    <property type="match status" value="1"/>
</dbReference>
<dbReference type="InterPro" id="IPR000219">
    <property type="entry name" value="DH_dom"/>
</dbReference>
<gene>
    <name evidence="15" type="primary">LOC100378837</name>
</gene>
<comment type="similarity">
    <text evidence="2">Belongs to the protein kinase superfamily. CAMK Ser/Thr protein kinase family.</text>
</comment>
<comment type="subcellular location">
    <subcellularLocation>
        <location evidence="1">Cytoplasm</location>
    </subcellularLocation>
</comment>
<dbReference type="SUPFAM" id="SSF48726">
    <property type="entry name" value="Immunoglobulin"/>
    <property type="match status" value="9"/>
</dbReference>
<dbReference type="InterPro" id="IPR001849">
    <property type="entry name" value="PH_domain"/>
</dbReference>
<dbReference type="Gene3D" id="3.30.200.20">
    <property type="entry name" value="Phosphorylase Kinase, domain 1"/>
    <property type="match status" value="1"/>
</dbReference>
<accession>A0ABM0MSL9</accession>
<feature type="domain" description="Ig-like" evidence="13">
    <location>
        <begin position="164"/>
        <end position="255"/>
    </location>
</feature>
<feature type="domain" description="Ig-like" evidence="13">
    <location>
        <begin position="50"/>
        <end position="137"/>
    </location>
</feature>
<dbReference type="SMART" id="SM00326">
    <property type="entry name" value="SH3"/>
    <property type="match status" value="3"/>
</dbReference>
<feature type="region of interest" description="Disordered" evidence="8">
    <location>
        <begin position="755"/>
        <end position="783"/>
    </location>
</feature>
<evidence type="ECO:0000259" key="10">
    <source>
        <dbReference type="PROSITE" id="PS50003"/>
    </source>
</evidence>
<dbReference type="InterPro" id="IPR001331">
    <property type="entry name" value="GDS_CDC24_CS"/>
</dbReference>
<reference evidence="15" key="1">
    <citation type="submission" date="2025-08" db="UniProtKB">
        <authorList>
            <consortium name="RefSeq"/>
        </authorList>
    </citation>
    <scope>IDENTIFICATION</scope>
    <source>
        <tissue evidence="15">Testes</tissue>
    </source>
</reference>
<evidence type="ECO:0000259" key="9">
    <source>
        <dbReference type="PROSITE" id="PS50002"/>
    </source>
</evidence>
<feature type="compositionally biased region" description="Basic and acidic residues" evidence="8">
    <location>
        <begin position="769"/>
        <end position="780"/>
    </location>
</feature>